<evidence type="ECO:0000313" key="2">
    <source>
        <dbReference type="Proteomes" id="UP001497535"/>
    </source>
</evidence>
<protein>
    <submittedName>
        <fullName evidence="1">Uncharacterized protein</fullName>
    </submittedName>
</protein>
<proteinExistence type="predicted"/>
<reference evidence="1" key="1">
    <citation type="submission" date="2023-11" db="EMBL/GenBank/DDBJ databases">
        <authorList>
            <person name="Poullet M."/>
        </authorList>
    </citation>
    <scope>NUCLEOTIDE SEQUENCE</scope>
    <source>
        <strain evidence="1">E1834</strain>
    </source>
</reference>
<name>A0ACB0XQI6_MELEN</name>
<evidence type="ECO:0000313" key="1">
    <source>
        <dbReference type="EMBL" id="CAK5012739.1"/>
    </source>
</evidence>
<accession>A0ACB0XQI6</accession>
<sequence length="463" mass="51677">MSYYDGDPNLSATPKVVPPTGSDYIKSTAKEEAGSKAPPTPLGPAAALPERPKLPEMEIPDSLMLSPAAMAKRQESQEAHTASSESEGKGGSFSNLSLRPPPSMMSNREGATAGINPSENFSDFCSQKWLSIFYLGETRSRNTTMSKSASSAVFNRIDLCEFIRRHLVRGRKGYRYKFGQLQQLVDRAVDSLQQQPTLIETTGPIHVCGDLHGQYTDLLRIFHSCGPPHRTRYLFLGDFVDRGGNSLEIICLLLACKIQYPKHIFLLRGNHELHHINKVYGFYDELVRRFGAEQAEQLWNDFNDAFAYLPLAALIGGKILCMHGGISPHLKSLNDIRSMKRPIAMVISPGLVQDLLWADPNTEKPKPPDWEPNPYRNCSVMFGPDAVRQMCKTLGVHMIMRAHQAAQYGYSTFANNQLITVFSAVRYNPETNNWGAVAKISPDLEVSFALFKPKEFKEPQAKQ</sequence>
<keyword evidence="2" id="KW-1185">Reference proteome</keyword>
<comment type="caution">
    <text evidence="1">The sequence shown here is derived from an EMBL/GenBank/DDBJ whole genome shotgun (WGS) entry which is preliminary data.</text>
</comment>
<dbReference type="EMBL" id="CAVMJV010000002">
    <property type="protein sequence ID" value="CAK5012739.1"/>
    <property type="molecule type" value="Genomic_DNA"/>
</dbReference>
<organism evidence="1 2">
    <name type="scientific">Meloidogyne enterolobii</name>
    <name type="common">Root-knot nematode worm</name>
    <name type="synonym">Meloidogyne mayaguensis</name>
    <dbReference type="NCBI Taxonomy" id="390850"/>
    <lineage>
        <taxon>Eukaryota</taxon>
        <taxon>Metazoa</taxon>
        <taxon>Ecdysozoa</taxon>
        <taxon>Nematoda</taxon>
        <taxon>Chromadorea</taxon>
        <taxon>Rhabditida</taxon>
        <taxon>Tylenchina</taxon>
        <taxon>Tylenchomorpha</taxon>
        <taxon>Tylenchoidea</taxon>
        <taxon>Meloidogynidae</taxon>
        <taxon>Meloidogyninae</taxon>
        <taxon>Meloidogyne</taxon>
    </lineage>
</organism>
<gene>
    <name evidence="1" type="ORF">MENTE1834_LOCUS2210</name>
</gene>
<dbReference type="Proteomes" id="UP001497535">
    <property type="component" value="Unassembled WGS sequence"/>
</dbReference>